<organism evidence="1 2">
    <name type="scientific">Apiospora phragmitis</name>
    <dbReference type="NCBI Taxonomy" id="2905665"/>
    <lineage>
        <taxon>Eukaryota</taxon>
        <taxon>Fungi</taxon>
        <taxon>Dikarya</taxon>
        <taxon>Ascomycota</taxon>
        <taxon>Pezizomycotina</taxon>
        <taxon>Sordariomycetes</taxon>
        <taxon>Xylariomycetidae</taxon>
        <taxon>Amphisphaeriales</taxon>
        <taxon>Apiosporaceae</taxon>
        <taxon>Apiospora</taxon>
    </lineage>
</organism>
<reference evidence="1 2" key="1">
    <citation type="submission" date="2023-01" db="EMBL/GenBank/DDBJ databases">
        <title>Analysis of 21 Apiospora genomes using comparative genomics revels a genus with tremendous synthesis potential of carbohydrate active enzymes and secondary metabolites.</title>
        <authorList>
            <person name="Sorensen T."/>
        </authorList>
    </citation>
    <scope>NUCLEOTIDE SEQUENCE [LARGE SCALE GENOMIC DNA]</scope>
    <source>
        <strain evidence="1 2">CBS 135458</strain>
    </source>
</reference>
<accession>A0ABR1T8I6</accession>
<protein>
    <submittedName>
        <fullName evidence="1">Uncharacterized protein</fullName>
    </submittedName>
</protein>
<dbReference type="RefSeq" id="XP_066709770.1">
    <property type="nucleotide sequence ID" value="XM_066864809.1"/>
</dbReference>
<name>A0ABR1T8I6_9PEZI</name>
<keyword evidence="2" id="KW-1185">Reference proteome</keyword>
<sequence length="191" mass="22573">MAVMKVLHTICARVIRGLMKAKSLASHARVRIPDEEQGLMSHCEVSRKIQHQVMRWNQERVIYRFLKDTEDRCRLKGLNNLDEVENKRVYLILMSLMIVTREAHRDWFYLGQNCPNHIRHEVEISDDWVSVKKHLWKMEYGICMEQSEVSLREVIRNILNGMSIPYSVDVLRENVPWVSDEESQQAKLEGI</sequence>
<gene>
    <name evidence="1" type="ORF">PG994_013400</name>
</gene>
<evidence type="ECO:0000313" key="2">
    <source>
        <dbReference type="Proteomes" id="UP001480595"/>
    </source>
</evidence>
<dbReference type="GeneID" id="92097872"/>
<proteinExistence type="predicted"/>
<dbReference type="EMBL" id="JAQQWL010000013">
    <property type="protein sequence ID" value="KAK8042917.1"/>
    <property type="molecule type" value="Genomic_DNA"/>
</dbReference>
<evidence type="ECO:0000313" key="1">
    <source>
        <dbReference type="EMBL" id="KAK8042917.1"/>
    </source>
</evidence>
<comment type="caution">
    <text evidence="1">The sequence shown here is derived from an EMBL/GenBank/DDBJ whole genome shotgun (WGS) entry which is preliminary data.</text>
</comment>
<dbReference type="Proteomes" id="UP001480595">
    <property type="component" value="Unassembled WGS sequence"/>
</dbReference>